<keyword evidence="15" id="KW-1185">Reference proteome</keyword>
<gene>
    <name evidence="14" type="ORF">BSZ32_08380</name>
</gene>
<evidence type="ECO:0000256" key="3">
    <source>
        <dbReference type="ARBA" id="ARBA00022448"/>
    </source>
</evidence>
<dbReference type="InterPro" id="IPR006202">
    <property type="entry name" value="Neur_chan_lig-bd"/>
</dbReference>
<dbReference type="GO" id="GO:0005230">
    <property type="term" value="F:extracellular ligand-gated monoatomic ion channel activity"/>
    <property type="evidence" value="ECO:0007669"/>
    <property type="project" value="InterPro"/>
</dbReference>
<evidence type="ECO:0000256" key="7">
    <source>
        <dbReference type="ARBA" id="ARBA00022989"/>
    </source>
</evidence>
<keyword evidence="7 11" id="KW-1133">Transmembrane helix</keyword>
<evidence type="ECO:0008006" key="16">
    <source>
        <dbReference type="Google" id="ProtNLM"/>
    </source>
</evidence>
<dbReference type="AlphaFoldDB" id="A0A2S7U298"/>
<evidence type="ECO:0000256" key="6">
    <source>
        <dbReference type="ARBA" id="ARBA00022729"/>
    </source>
</evidence>
<comment type="subcellular location">
    <subcellularLocation>
        <location evidence="2">Cell membrane</location>
    </subcellularLocation>
    <subcellularLocation>
        <location evidence="1">Membrane</location>
        <topology evidence="1">Multi-pass membrane protein</topology>
    </subcellularLocation>
</comment>
<feature type="domain" description="Neurotransmitter-gated ion-channel ligand-binding" evidence="12">
    <location>
        <begin position="31"/>
        <end position="196"/>
    </location>
</feature>
<dbReference type="Gene3D" id="2.70.170.10">
    <property type="entry name" value="Neurotransmitter-gated ion-channel ligand-binding domain"/>
    <property type="match status" value="1"/>
</dbReference>
<evidence type="ECO:0000259" key="12">
    <source>
        <dbReference type="Pfam" id="PF02931"/>
    </source>
</evidence>
<name>A0A2S7U298_9BACT</name>
<dbReference type="Pfam" id="PF02932">
    <property type="entry name" value="Neur_chan_memb"/>
    <property type="match status" value="1"/>
</dbReference>
<dbReference type="SUPFAM" id="SSF90112">
    <property type="entry name" value="Neurotransmitter-gated ion-channel transmembrane pore"/>
    <property type="match status" value="1"/>
</dbReference>
<keyword evidence="5 11" id="KW-0812">Transmembrane</keyword>
<dbReference type="InterPro" id="IPR038050">
    <property type="entry name" value="Neuro_actylchol_rec"/>
</dbReference>
<evidence type="ECO:0000259" key="13">
    <source>
        <dbReference type="Pfam" id="PF02932"/>
    </source>
</evidence>
<accession>A0A2S7U298</accession>
<feature type="transmembrane region" description="Helical" evidence="11">
    <location>
        <begin position="281"/>
        <end position="305"/>
    </location>
</feature>
<evidence type="ECO:0000256" key="5">
    <source>
        <dbReference type="ARBA" id="ARBA00022692"/>
    </source>
</evidence>
<dbReference type="EMBL" id="MQWA01000001">
    <property type="protein sequence ID" value="PQJ28524.1"/>
    <property type="molecule type" value="Genomic_DNA"/>
</dbReference>
<evidence type="ECO:0000256" key="11">
    <source>
        <dbReference type="SAM" id="Phobius"/>
    </source>
</evidence>
<feature type="domain" description="Neurotransmitter-gated ion-channel transmembrane" evidence="13">
    <location>
        <begin position="222"/>
        <end position="321"/>
    </location>
</feature>
<keyword evidence="10" id="KW-0407">Ion channel</keyword>
<dbReference type="OrthoDB" id="1326189at2"/>
<dbReference type="Proteomes" id="UP000239907">
    <property type="component" value="Unassembled WGS sequence"/>
</dbReference>
<evidence type="ECO:0000256" key="4">
    <source>
        <dbReference type="ARBA" id="ARBA00022475"/>
    </source>
</evidence>
<evidence type="ECO:0000256" key="8">
    <source>
        <dbReference type="ARBA" id="ARBA00023065"/>
    </source>
</evidence>
<sequence>MKAPFRFPSLLFSIVCYLLLFMGISVADVSHPNSELGEPTVVKMRYVVLDIDGVDSAVQNFTMNLFFSAEWMDPREAHGGDDPVSKDLSDIWHPNIQITNRQKIFKTMEDVAKVHPNGKVEVVQRVWGDFSQILDLKNFPFDSQNFDVTIVSVGNSIDEVQFSLDKELPSGISPQFSLPDWEIKGHKAWSHNTSVFEQMEKTAMFTISLEAKRYNEYYIIKVILPLFLIVAMSWIVFWVDPEQAGTQIGVATTSMLTLIAYRFSIDNLVPAVSYLTRMDTFILSSTLLVFATLGEAVITSVLTKHGKTKLATRMDRWCRLIVPAGFLALACHVFLG</sequence>
<dbReference type="GO" id="GO:0004888">
    <property type="term" value="F:transmembrane signaling receptor activity"/>
    <property type="evidence" value="ECO:0007669"/>
    <property type="project" value="InterPro"/>
</dbReference>
<dbReference type="Pfam" id="PF02931">
    <property type="entry name" value="Neur_chan_LBD"/>
    <property type="match status" value="1"/>
</dbReference>
<dbReference type="PRINTS" id="PR00253">
    <property type="entry name" value="GABAARECEPTR"/>
</dbReference>
<protein>
    <recommendedName>
        <fullName evidence="16">Neurotransmitter-gated ion-channel ligand-binding domain-containing protein</fullName>
    </recommendedName>
</protein>
<evidence type="ECO:0000256" key="2">
    <source>
        <dbReference type="ARBA" id="ARBA00004236"/>
    </source>
</evidence>
<keyword evidence="3" id="KW-0813">Transport</keyword>
<dbReference type="InterPro" id="IPR036719">
    <property type="entry name" value="Neuro-gated_channel_TM_sf"/>
</dbReference>
<reference evidence="14 15" key="1">
    <citation type="submission" date="2016-12" db="EMBL/GenBank/DDBJ databases">
        <title>Study of bacterial adaptation to deep sea.</title>
        <authorList>
            <person name="Song J."/>
            <person name="Yoshizawa S."/>
            <person name="Kogure K."/>
        </authorList>
    </citation>
    <scope>NUCLEOTIDE SEQUENCE [LARGE SCALE GENOMIC DNA]</scope>
    <source>
        <strain evidence="14 15">SAORIC-165</strain>
    </source>
</reference>
<keyword evidence="9 11" id="KW-0472">Membrane</keyword>
<dbReference type="SUPFAM" id="SSF63712">
    <property type="entry name" value="Nicotinic receptor ligand binding domain-like"/>
    <property type="match status" value="1"/>
</dbReference>
<dbReference type="GO" id="GO:0005886">
    <property type="term" value="C:plasma membrane"/>
    <property type="evidence" value="ECO:0007669"/>
    <property type="project" value="UniProtKB-SubCell"/>
</dbReference>
<dbReference type="Gene3D" id="1.20.58.390">
    <property type="entry name" value="Neurotransmitter-gated ion-channel transmembrane domain"/>
    <property type="match status" value="1"/>
</dbReference>
<organism evidence="14 15">
    <name type="scientific">Rubritalea profundi</name>
    <dbReference type="NCBI Taxonomy" id="1658618"/>
    <lineage>
        <taxon>Bacteria</taxon>
        <taxon>Pseudomonadati</taxon>
        <taxon>Verrucomicrobiota</taxon>
        <taxon>Verrucomicrobiia</taxon>
        <taxon>Verrucomicrobiales</taxon>
        <taxon>Rubritaleaceae</taxon>
        <taxon>Rubritalea</taxon>
    </lineage>
</organism>
<evidence type="ECO:0000313" key="14">
    <source>
        <dbReference type="EMBL" id="PQJ28524.1"/>
    </source>
</evidence>
<dbReference type="InterPro" id="IPR006201">
    <property type="entry name" value="Neur_channel"/>
</dbReference>
<dbReference type="RefSeq" id="WP_105043026.1">
    <property type="nucleotide sequence ID" value="NZ_MQWA01000001.1"/>
</dbReference>
<evidence type="ECO:0000256" key="1">
    <source>
        <dbReference type="ARBA" id="ARBA00004141"/>
    </source>
</evidence>
<feature type="transmembrane region" description="Helical" evidence="11">
    <location>
        <begin position="317"/>
        <end position="335"/>
    </location>
</feature>
<dbReference type="CDD" id="cd18988">
    <property type="entry name" value="LGIC_ECD_bact"/>
    <property type="match status" value="1"/>
</dbReference>
<dbReference type="PANTHER" id="PTHR18945">
    <property type="entry name" value="NEUROTRANSMITTER GATED ION CHANNEL"/>
    <property type="match status" value="1"/>
</dbReference>
<evidence type="ECO:0000256" key="9">
    <source>
        <dbReference type="ARBA" id="ARBA00023136"/>
    </source>
</evidence>
<dbReference type="CDD" id="cd19050">
    <property type="entry name" value="LGIC_TM_bact"/>
    <property type="match status" value="1"/>
</dbReference>
<dbReference type="InterPro" id="IPR036734">
    <property type="entry name" value="Neur_chan_lig-bd_sf"/>
</dbReference>
<dbReference type="InterPro" id="IPR006029">
    <property type="entry name" value="Neurotrans-gated_channel_TM"/>
</dbReference>
<dbReference type="InterPro" id="IPR006028">
    <property type="entry name" value="GABAA/Glycine_rcpt"/>
</dbReference>
<proteinExistence type="predicted"/>
<evidence type="ECO:0000256" key="10">
    <source>
        <dbReference type="ARBA" id="ARBA00023303"/>
    </source>
</evidence>
<evidence type="ECO:0000313" key="15">
    <source>
        <dbReference type="Proteomes" id="UP000239907"/>
    </source>
</evidence>
<feature type="transmembrane region" description="Helical" evidence="11">
    <location>
        <begin position="217"/>
        <end position="237"/>
    </location>
</feature>
<keyword evidence="4" id="KW-1003">Cell membrane</keyword>
<comment type="caution">
    <text evidence="14">The sequence shown here is derived from an EMBL/GenBank/DDBJ whole genome shotgun (WGS) entry which is preliminary data.</text>
</comment>
<keyword evidence="6" id="KW-0732">Signal</keyword>
<keyword evidence="8" id="KW-0406">Ion transport</keyword>